<dbReference type="Gene3D" id="3.40.720.10">
    <property type="entry name" value="Alkaline Phosphatase, subunit A"/>
    <property type="match status" value="1"/>
</dbReference>
<dbReference type="OrthoDB" id="279982at2"/>
<dbReference type="STRING" id="1079859.SAMN04515674_10225"/>
<evidence type="ECO:0000313" key="1">
    <source>
        <dbReference type="EMBL" id="SFP23012.1"/>
    </source>
</evidence>
<dbReference type="GO" id="GO:0016787">
    <property type="term" value="F:hydrolase activity"/>
    <property type="evidence" value="ECO:0007669"/>
    <property type="project" value="UniProtKB-ARBA"/>
</dbReference>
<keyword evidence="2" id="KW-1185">Reference proteome</keyword>
<dbReference type="Proteomes" id="UP000199306">
    <property type="component" value="Unassembled WGS sequence"/>
</dbReference>
<accession>A0A1I5NMP8</accession>
<dbReference type="SUPFAM" id="SSF53649">
    <property type="entry name" value="Alkaline phosphatase-like"/>
    <property type="match status" value="1"/>
</dbReference>
<reference evidence="1 2" key="1">
    <citation type="submission" date="2016-10" db="EMBL/GenBank/DDBJ databases">
        <authorList>
            <person name="de Groot N.N."/>
        </authorList>
    </citation>
    <scope>NUCLEOTIDE SEQUENCE [LARGE SCALE GENOMIC DNA]</scope>
    <source>
        <strain evidence="2">E92,LMG 26720,CCM 7988</strain>
    </source>
</reference>
<name>A0A1I5NMP8_9BACT</name>
<protein>
    <submittedName>
        <fullName evidence="1">Type I phosphodiesterase / nucleotide pyrophosphatase</fullName>
    </submittedName>
</protein>
<gene>
    <name evidence="1" type="ORF">SAMN04515674_10225</name>
</gene>
<organism evidence="1 2">
    <name type="scientific">Pseudarcicella hirudinis</name>
    <dbReference type="NCBI Taxonomy" id="1079859"/>
    <lineage>
        <taxon>Bacteria</taxon>
        <taxon>Pseudomonadati</taxon>
        <taxon>Bacteroidota</taxon>
        <taxon>Cytophagia</taxon>
        <taxon>Cytophagales</taxon>
        <taxon>Flectobacillaceae</taxon>
        <taxon>Pseudarcicella</taxon>
    </lineage>
</organism>
<dbReference type="InterPro" id="IPR002591">
    <property type="entry name" value="Phosphodiest/P_Trfase"/>
</dbReference>
<dbReference type="CDD" id="cd00016">
    <property type="entry name" value="ALP_like"/>
    <property type="match status" value="1"/>
</dbReference>
<sequence length="299" mass="32947">MKNIIRISLFCLIQLLTLSVGLAQLKNVKHVILIGVDGLGAYAIPKANAPTLKNMMQNGAWTLHARSVLPSSSAVNWASMIMGAGPELHGFTEWGSKVPELPSKDTTQYGLFPSVFYLAKTQKPQLKTAVIFEWPGIGYLFEKKCVSYFKNITGDSLTCLNASEYIRKEKPNLLFIHFGEVDHVGHETGHDTKAYYNQVNKLDQYVKQLLNALDEAGIADETLVLLSADHGGINKGHGGKTLVEVEIPWIAYGKAVRQKGEIKQSIVTYDTAATIAWVLGLNPPQLWTGRPVKNIFIGK</sequence>
<proteinExistence type="predicted"/>
<dbReference type="Pfam" id="PF01663">
    <property type="entry name" value="Phosphodiest"/>
    <property type="match status" value="1"/>
</dbReference>
<dbReference type="AlphaFoldDB" id="A0A1I5NMP8"/>
<evidence type="ECO:0000313" key="2">
    <source>
        <dbReference type="Proteomes" id="UP000199306"/>
    </source>
</evidence>
<dbReference type="PANTHER" id="PTHR10151">
    <property type="entry name" value="ECTONUCLEOTIDE PYROPHOSPHATASE/PHOSPHODIESTERASE"/>
    <property type="match status" value="1"/>
</dbReference>
<dbReference type="PANTHER" id="PTHR10151:SF120">
    <property type="entry name" value="BIS(5'-ADENOSYL)-TRIPHOSPHATASE"/>
    <property type="match status" value="1"/>
</dbReference>
<dbReference type="InterPro" id="IPR017850">
    <property type="entry name" value="Alkaline_phosphatase_core_sf"/>
</dbReference>
<dbReference type="RefSeq" id="WP_092012118.1">
    <property type="nucleotide sequence ID" value="NZ_FOXH01000002.1"/>
</dbReference>
<dbReference type="EMBL" id="FOXH01000002">
    <property type="protein sequence ID" value="SFP23012.1"/>
    <property type="molecule type" value="Genomic_DNA"/>
</dbReference>